<feature type="compositionally biased region" description="Polar residues" evidence="13">
    <location>
        <begin position="1"/>
        <end position="16"/>
    </location>
</feature>
<dbReference type="InterPro" id="IPR041888">
    <property type="entry name" value="RING-HC_ZNF598/HEL2"/>
</dbReference>
<organism evidence="15 16">
    <name type="scientific">Emergomyces pasteurianus Ep9510</name>
    <dbReference type="NCBI Taxonomy" id="1447872"/>
    <lineage>
        <taxon>Eukaryota</taxon>
        <taxon>Fungi</taxon>
        <taxon>Dikarya</taxon>
        <taxon>Ascomycota</taxon>
        <taxon>Pezizomycotina</taxon>
        <taxon>Eurotiomycetes</taxon>
        <taxon>Eurotiomycetidae</taxon>
        <taxon>Onygenales</taxon>
        <taxon>Ajellomycetaceae</taxon>
        <taxon>Emergomyces</taxon>
    </lineage>
</organism>
<evidence type="ECO:0000313" key="15">
    <source>
        <dbReference type="EMBL" id="OJD16554.1"/>
    </source>
</evidence>
<comment type="subcellular location">
    <subcellularLocation>
        <location evidence="2">Cytoplasm</location>
    </subcellularLocation>
</comment>
<dbReference type="EC" id="2.3.2.27" evidence="4"/>
<dbReference type="AlphaFoldDB" id="A0A1J9PL06"/>
<keyword evidence="8" id="KW-0479">Metal-binding</keyword>
<keyword evidence="9 12" id="KW-0863">Zinc-finger</keyword>
<dbReference type="SMART" id="SM00355">
    <property type="entry name" value="ZnF_C2H2"/>
    <property type="match status" value="4"/>
</dbReference>
<feature type="compositionally biased region" description="Polar residues" evidence="13">
    <location>
        <begin position="664"/>
        <end position="674"/>
    </location>
</feature>
<dbReference type="VEuPathDB" id="FungiDB:AJ78_03291"/>
<comment type="similarity">
    <text evidence="11">Belongs to the ZNF598/HEL2 family.</text>
</comment>
<keyword evidence="7" id="KW-0808">Transferase</keyword>
<dbReference type="PROSITE" id="PS50089">
    <property type="entry name" value="ZF_RING_2"/>
    <property type="match status" value="1"/>
</dbReference>
<dbReference type="SUPFAM" id="SSF57850">
    <property type="entry name" value="RING/U-box"/>
    <property type="match status" value="1"/>
</dbReference>
<dbReference type="InterPro" id="IPR001841">
    <property type="entry name" value="Znf_RING"/>
</dbReference>
<keyword evidence="5" id="KW-0963">Cytoplasm</keyword>
<dbReference type="InterPro" id="IPR013083">
    <property type="entry name" value="Znf_RING/FYVE/PHD"/>
</dbReference>
<dbReference type="STRING" id="1447872.A0A1J9PL06"/>
<evidence type="ECO:0000256" key="13">
    <source>
        <dbReference type="SAM" id="MobiDB-lite"/>
    </source>
</evidence>
<dbReference type="InterPro" id="IPR056437">
    <property type="entry name" value="Znf-C2H2_ZNF598/HEL2"/>
</dbReference>
<feature type="compositionally biased region" description="Polar residues" evidence="13">
    <location>
        <begin position="690"/>
        <end position="699"/>
    </location>
</feature>
<dbReference type="Proteomes" id="UP000182235">
    <property type="component" value="Unassembled WGS sequence"/>
</dbReference>
<dbReference type="GO" id="GO:0061630">
    <property type="term" value="F:ubiquitin protein ligase activity"/>
    <property type="evidence" value="ECO:0007669"/>
    <property type="project" value="UniProtKB-EC"/>
</dbReference>
<dbReference type="Pfam" id="PF25447">
    <property type="entry name" value="RING_ZNF598"/>
    <property type="match status" value="1"/>
</dbReference>
<proteinExistence type="inferred from homology"/>
<evidence type="ECO:0000256" key="11">
    <source>
        <dbReference type="ARBA" id="ARBA00035113"/>
    </source>
</evidence>
<dbReference type="PANTHER" id="PTHR22938">
    <property type="entry name" value="ZINC FINGER PROTEIN 598"/>
    <property type="match status" value="1"/>
</dbReference>
<evidence type="ECO:0000256" key="10">
    <source>
        <dbReference type="ARBA" id="ARBA00022833"/>
    </source>
</evidence>
<keyword evidence="16" id="KW-1185">Reference proteome</keyword>
<evidence type="ECO:0000256" key="8">
    <source>
        <dbReference type="ARBA" id="ARBA00022723"/>
    </source>
</evidence>
<comment type="pathway">
    <text evidence="3">Protein modification; protein ubiquitination.</text>
</comment>
<dbReference type="GO" id="GO:0016567">
    <property type="term" value="P:protein ubiquitination"/>
    <property type="evidence" value="ECO:0007669"/>
    <property type="project" value="TreeGrafter"/>
</dbReference>
<dbReference type="OrthoDB" id="3838338at2759"/>
<dbReference type="GO" id="GO:0043022">
    <property type="term" value="F:ribosome binding"/>
    <property type="evidence" value="ECO:0007669"/>
    <property type="project" value="TreeGrafter"/>
</dbReference>
<dbReference type="InterPro" id="IPR057634">
    <property type="entry name" value="PAH_ZNF598/HEL2"/>
</dbReference>
<gene>
    <name evidence="15" type="ORF">AJ78_03291</name>
</gene>
<evidence type="ECO:0000313" key="16">
    <source>
        <dbReference type="Proteomes" id="UP000182235"/>
    </source>
</evidence>
<reference evidence="15 16" key="1">
    <citation type="submission" date="2015-07" db="EMBL/GenBank/DDBJ databases">
        <title>Emmonsia species relationships and genome sequence.</title>
        <authorList>
            <consortium name="The Broad Institute Genomics Platform"/>
            <person name="Cuomo C.A."/>
            <person name="Munoz J.F."/>
            <person name="Imamovic A."/>
            <person name="Priest M.E."/>
            <person name="Young S."/>
            <person name="Clay O.K."/>
            <person name="McEwen J.G."/>
        </authorList>
    </citation>
    <scope>NUCLEOTIDE SEQUENCE [LARGE SCALE GENOMIC DNA]</scope>
    <source>
        <strain evidence="15 16">UAMH 9510</strain>
    </source>
</reference>
<feature type="compositionally biased region" description="Low complexity" evidence="13">
    <location>
        <begin position="700"/>
        <end position="719"/>
    </location>
</feature>
<dbReference type="GO" id="GO:0072344">
    <property type="term" value="P:rescue of stalled ribosome"/>
    <property type="evidence" value="ECO:0007669"/>
    <property type="project" value="InterPro"/>
</dbReference>
<dbReference type="Gene3D" id="3.30.40.10">
    <property type="entry name" value="Zinc/RING finger domain, C3HC4 (zinc finger)"/>
    <property type="match status" value="1"/>
</dbReference>
<feature type="compositionally biased region" description="Polar residues" evidence="13">
    <location>
        <begin position="645"/>
        <end position="654"/>
    </location>
</feature>
<dbReference type="Pfam" id="PF23230">
    <property type="entry name" value="zf-C2H2_13"/>
    <property type="match status" value="1"/>
</dbReference>
<feature type="domain" description="RING-type" evidence="14">
    <location>
        <begin position="141"/>
        <end position="181"/>
    </location>
</feature>
<dbReference type="EMBL" id="LGRN01000102">
    <property type="protein sequence ID" value="OJD16554.1"/>
    <property type="molecule type" value="Genomic_DNA"/>
</dbReference>
<keyword evidence="6" id="KW-0597">Phosphoprotein</keyword>
<feature type="region of interest" description="Disordered" evidence="13">
    <location>
        <begin position="410"/>
        <end position="446"/>
    </location>
</feature>
<feature type="region of interest" description="Disordered" evidence="13">
    <location>
        <begin position="1"/>
        <end position="119"/>
    </location>
</feature>
<evidence type="ECO:0000256" key="2">
    <source>
        <dbReference type="ARBA" id="ARBA00004496"/>
    </source>
</evidence>
<dbReference type="GO" id="GO:0008270">
    <property type="term" value="F:zinc ion binding"/>
    <property type="evidence" value="ECO:0007669"/>
    <property type="project" value="UniProtKB-KW"/>
</dbReference>
<comment type="caution">
    <text evidence="15">The sequence shown here is derived from an EMBL/GenBank/DDBJ whole genome shotgun (WGS) entry which is preliminary data.</text>
</comment>
<evidence type="ECO:0000256" key="6">
    <source>
        <dbReference type="ARBA" id="ARBA00022553"/>
    </source>
</evidence>
<dbReference type="PANTHER" id="PTHR22938:SF0">
    <property type="entry name" value="E3 UBIQUITIN-PROTEIN LIGASE ZNF598"/>
    <property type="match status" value="1"/>
</dbReference>
<sequence length="816" mass="87997">MADTSANTPPTSIQQRDQNHRGNRRRGRGGGTPTMHTDTPQRLGRGGGRGGGTRGTRGPRGTRRGVLDGRGQTRAQGPGHSVPRPGQSADSDYGGELPDPGPGSAGTSGVRLTGDANRTEGERAVATAASTMGEEADGEVCFICASNIDHTAVAPCNHRTCHICALRLRALYKTKACAHCRTEWPFVIFTDDPVKKFEDFRNNDFIRTDENLGIKYETNDIFEDTVLLLRYNCPDNECDVACLGWPDLHRHVKIQHQKVMCDLCTRNKKVFTHEHELFSMTQLRKHEKYGDDNPGAIDQSGFKGHPECGFCRQRFYGDDELYTHCRDKHERCHICDRRSGTRQQQYFVNYNSLEEHFNKDHFLCLDKECLEKKFIVFESQLDLKAHQLESHPTGLSKDARKDARLVDLSSFDYRTPYQPQRGGREGRGAGRGRDPNAEPLPASSAQTMRRDELAYQRQMAIQSAQSVTSRTFGGQLTPNGAQTVRVPTPPTAPPAVSTPAALPPALEALNLGHPSAPPSTPQEHARQIAHGAVMDRAVSLLRNDPLKVSEFRKKVSSYRSGAISATYLIESFFSLFDTSSGELGKLIKELAELYDDETKRTALLKAWNDWRAINEDYPALPGPNGVLSNTGPSTGGGGKRVLRLKSSTAQSSRSAVGRSGSLLGISNGNTTSSNPFPPLGGPTGGRKPRTSATPWSTVTPPSRSGGSSPAPSRPAPSGGTKTATAASSRPRGANPEAFPALPAAPKPSTLMAGLTRGTVRWGGTSSGTTGSSPWGRGGINPTPAEAGSEGEAGDSGEGGGKKGKGKRGKQVLYHFG</sequence>
<dbReference type="InterPro" id="IPR044288">
    <property type="entry name" value="ZNF598/HEL2"/>
</dbReference>
<dbReference type="CDD" id="cd16615">
    <property type="entry name" value="RING-HC_ZNF598"/>
    <property type="match status" value="1"/>
</dbReference>
<evidence type="ECO:0000256" key="1">
    <source>
        <dbReference type="ARBA" id="ARBA00000900"/>
    </source>
</evidence>
<accession>A0A1J9PL06</accession>
<evidence type="ECO:0000256" key="9">
    <source>
        <dbReference type="ARBA" id="ARBA00022771"/>
    </source>
</evidence>
<dbReference type="Pfam" id="PF23202">
    <property type="entry name" value="PAH_ZNF598"/>
    <property type="match status" value="1"/>
</dbReference>
<dbReference type="InterPro" id="IPR013087">
    <property type="entry name" value="Znf_C2H2_type"/>
</dbReference>
<evidence type="ECO:0000259" key="14">
    <source>
        <dbReference type="PROSITE" id="PS50089"/>
    </source>
</evidence>
<feature type="compositionally biased region" description="Gly residues" evidence="13">
    <location>
        <begin position="44"/>
        <end position="55"/>
    </location>
</feature>
<evidence type="ECO:0000256" key="3">
    <source>
        <dbReference type="ARBA" id="ARBA00004906"/>
    </source>
</evidence>
<protein>
    <recommendedName>
        <fullName evidence="4">RING-type E3 ubiquitin transferase</fullName>
        <ecNumber evidence="4">2.3.2.27</ecNumber>
    </recommendedName>
</protein>
<comment type="catalytic activity">
    <reaction evidence="1">
        <text>S-ubiquitinyl-[E2 ubiquitin-conjugating enzyme]-L-cysteine + [acceptor protein]-L-lysine = [E2 ubiquitin-conjugating enzyme]-L-cysteine + N(6)-ubiquitinyl-[acceptor protein]-L-lysine.</text>
        <dbReference type="EC" id="2.3.2.27"/>
    </reaction>
</comment>
<evidence type="ECO:0000256" key="5">
    <source>
        <dbReference type="ARBA" id="ARBA00022490"/>
    </source>
</evidence>
<name>A0A1J9PL06_9EURO</name>
<dbReference type="GO" id="GO:0005737">
    <property type="term" value="C:cytoplasm"/>
    <property type="evidence" value="ECO:0007669"/>
    <property type="project" value="UniProtKB-SubCell"/>
</dbReference>
<keyword evidence="10" id="KW-0862">Zinc</keyword>
<evidence type="ECO:0000256" key="4">
    <source>
        <dbReference type="ARBA" id="ARBA00012483"/>
    </source>
</evidence>
<feature type="region of interest" description="Disordered" evidence="13">
    <location>
        <begin position="618"/>
        <end position="816"/>
    </location>
</feature>
<feature type="compositionally biased region" description="Basic and acidic residues" evidence="13">
    <location>
        <begin position="422"/>
        <end position="436"/>
    </location>
</feature>
<dbReference type="PROSITE" id="PS00028">
    <property type="entry name" value="ZINC_FINGER_C2H2_1"/>
    <property type="match status" value="2"/>
</dbReference>
<evidence type="ECO:0000256" key="7">
    <source>
        <dbReference type="ARBA" id="ARBA00022679"/>
    </source>
</evidence>
<evidence type="ECO:0000256" key="12">
    <source>
        <dbReference type="PROSITE-ProRule" id="PRU00175"/>
    </source>
</evidence>
<feature type="compositionally biased region" description="Low complexity" evidence="13">
    <location>
        <begin position="755"/>
        <end position="774"/>
    </location>
</feature>